<dbReference type="InterPro" id="IPR036490">
    <property type="entry name" value="ThsB_TIR-like_sf"/>
</dbReference>
<organism evidence="2 3">
    <name type="scientific">Alteromonas sediminis</name>
    <dbReference type="NCBI Taxonomy" id="2259342"/>
    <lineage>
        <taxon>Bacteria</taxon>
        <taxon>Pseudomonadati</taxon>
        <taxon>Pseudomonadota</taxon>
        <taxon>Gammaproteobacteria</taxon>
        <taxon>Alteromonadales</taxon>
        <taxon>Alteromonadaceae</taxon>
        <taxon>Alteromonas/Salinimonas group</taxon>
        <taxon>Alteromonas</taxon>
    </lineage>
</organism>
<proteinExistence type="predicted"/>
<dbReference type="Gene3D" id="3.40.50.11200">
    <property type="match status" value="1"/>
</dbReference>
<feature type="domain" description="Thoeris protein ThsB TIR-like" evidence="1">
    <location>
        <begin position="2"/>
        <end position="35"/>
    </location>
</feature>
<dbReference type="RefSeq" id="WP_124026824.1">
    <property type="nucleotide sequence ID" value="NZ_JBHRSN010000005.1"/>
</dbReference>
<comment type="caution">
    <text evidence="2">The sequence shown here is derived from an EMBL/GenBank/DDBJ whole genome shotgun (WGS) entry which is preliminary data.</text>
</comment>
<evidence type="ECO:0000313" key="2">
    <source>
        <dbReference type="EMBL" id="RPJ68823.1"/>
    </source>
</evidence>
<protein>
    <recommendedName>
        <fullName evidence="1">Thoeris protein ThsB TIR-like domain-containing protein</fullName>
    </recommendedName>
</protein>
<evidence type="ECO:0000313" key="3">
    <source>
        <dbReference type="Proteomes" id="UP000275281"/>
    </source>
</evidence>
<evidence type="ECO:0000259" key="1">
    <source>
        <dbReference type="Pfam" id="PF08937"/>
    </source>
</evidence>
<name>A0A3N5Y683_9ALTE</name>
<sequence>MVDKHTHKSFWVKWEIGKAVDLKMKIVAVKIDRSNKTPDELYGVVELVRRNRLVLTAEKNLAQI</sequence>
<accession>A0A3N5Y683</accession>
<dbReference type="AlphaFoldDB" id="A0A3N5Y683"/>
<dbReference type="Proteomes" id="UP000275281">
    <property type="component" value="Unassembled WGS sequence"/>
</dbReference>
<dbReference type="OrthoDB" id="9811746at2"/>
<dbReference type="Pfam" id="PF08937">
    <property type="entry name" value="ThsB_TIR"/>
    <property type="match status" value="1"/>
</dbReference>
<gene>
    <name evidence="2" type="ORF">DRW07_02005</name>
</gene>
<keyword evidence="3" id="KW-1185">Reference proteome</keyword>
<dbReference type="SUPFAM" id="SSF52206">
    <property type="entry name" value="Hypothetical protein MTH538"/>
    <property type="match status" value="1"/>
</dbReference>
<dbReference type="EMBL" id="RPOK01000001">
    <property type="protein sequence ID" value="RPJ68823.1"/>
    <property type="molecule type" value="Genomic_DNA"/>
</dbReference>
<dbReference type="InterPro" id="IPR015032">
    <property type="entry name" value="ThsB__TIR-like_domain"/>
</dbReference>
<reference evidence="2 3" key="1">
    <citation type="submission" date="2018-11" db="EMBL/GenBank/DDBJ databases">
        <authorList>
            <person name="Ye M.-Q."/>
            <person name="Du Z.-J."/>
        </authorList>
    </citation>
    <scope>NUCLEOTIDE SEQUENCE [LARGE SCALE GENOMIC DNA]</scope>
    <source>
        <strain evidence="2 3">U0105</strain>
    </source>
</reference>